<dbReference type="Pfam" id="PF13188">
    <property type="entry name" value="PAS_8"/>
    <property type="match status" value="1"/>
</dbReference>
<protein>
    <recommendedName>
        <fullName evidence="2">histidine kinase</fullName>
        <ecNumber evidence="2">2.7.13.3</ecNumber>
    </recommendedName>
</protein>
<evidence type="ECO:0000256" key="4">
    <source>
        <dbReference type="SAM" id="Phobius"/>
    </source>
</evidence>
<dbReference type="InterPro" id="IPR036890">
    <property type="entry name" value="HATPase_C_sf"/>
</dbReference>
<keyword evidence="6" id="KW-0808">Transferase</keyword>
<evidence type="ECO:0000259" key="5">
    <source>
        <dbReference type="PROSITE" id="PS50109"/>
    </source>
</evidence>
<dbReference type="Gene3D" id="3.30.565.10">
    <property type="entry name" value="Histidine kinase-like ATPase, C-terminal domain"/>
    <property type="match status" value="1"/>
</dbReference>
<dbReference type="InterPro" id="IPR004358">
    <property type="entry name" value="Sig_transdc_His_kin-like_C"/>
</dbReference>
<gene>
    <name evidence="6" type="ORF">C3L24_03825</name>
</gene>
<evidence type="ECO:0000313" key="7">
    <source>
        <dbReference type="Proteomes" id="UP000250928"/>
    </source>
</evidence>
<dbReference type="InterPro" id="IPR003594">
    <property type="entry name" value="HATPase_dom"/>
</dbReference>
<dbReference type="InterPro" id="IPR005467">
    <property type="entry name" value="His_kinase_dom"/>
</dbReference>
<organism evidence="6 7">
    <name type="scientific">Candidatus Sedimenticola endophacoides</name>
    <dbReference type="NCBI Taxonomy" id="2548426"/>
    <lineage>
        <taxon>Bacteria</taxon>
        <taxon>Pseudomonadati</taxon>
        <taxon>Pseudomonadota</taxon>
        <taxon>Gammaproteobacteria</taxon>
        <taxon>Chromatiales</taxon>
        <taxon>Sedimenticolaceae</taxon>
        <taxon>Sedimenticola</taxon>
    </lineage>
</organism>
<evidence type="ECO:0000256" key="3">
    <source>
        <dbReference type="ARBA" id="ARBA00022553"/>
    </source>
</evidence>
<evidence type="ECO:0000256" key="1">
    <source>
        <dbReference type="ARBA" id="ARBA00000085"/>
    </source>
</evidence>
<keyword evidence="4" id="KW-1133">Transmembrane helix</keyword>
<dbReference type="PANTHER" id="PTHR43065">
    <property type="entry name" value="SENSOR HISTIDINE KINASE"/>
    <property type="match status" value="1"/>
</dbReference>
<dbReference type="SUPFAM" id="SSF47384">
    <property type="entry name" value="Homodimeric domain of signal transducing histidine kinase"/>
    <property type="match status" value="1"/>
</dbReference>
<dbReference type="SMART" id="SM00387">
    <property type="entry name" value="HATPase_c"/>
    <property type="match status" value="1"/>
</dbReference>
<dbReference type="Gene3D" id="1.10.287.130">
    <property type="match status" value="1"/>
</dbReference>
<dbReference type="InterPro" id="IPR003661">
    <property type="entry name" value="HisK_dim/P_dom"/>
</dbReference>
<accession>A0A6N4DVU1</accession>
<comment type="caution">
    <text evidence="6">The sequence shown here is derived from an EMBL/GenBank/DDBJ whole genome shotgun (WGS) entry which is preliminary data.</text>
</comment>
<name>A0A6N4DVU1_9GAMM</name>
<dbReference type="PROSITE" id="PS50109">
    <property type="entry name" value="HIS_KIN"/>
    <property type="match status" value="1"/>
</dbReference>
<dbReference type="Gene3D" id="3.30.450.20">
    <property type="entry name" value="PAS domain"/>
    <property type="match status" value="1"/>
</dbReference>
<keyword evidence="4" id="KW-0812">Transmembrane</keyword>
<dbReference type="EC" id="2.7.13.3" evidence="2"/>
<feature type="transmembrane region" description="Helical" evidence="4">
    <location>
        <begin position="24"/>
        <end position="44"/>
    </location>
</feature>
<comment type="catalytic activity">
    <reaction evidence="1">
        <text>ATP + protein L-histidine = ADP + protein N-phospho-L-histidine.</text>
        <dbReference type="EC" id="2.7.13.3"/>
    </reaction>
</comment>
<dbReference type="CDD" id="cd00082">
    <property type="entry name" value="HisKA"/>
    <property type="match status" value="1"/>
</dbReference>
<dbReference type="Pfam" id="PF25323">
    <property type="entry name" value="6TM_PilS"/>
    <property type="match status" value="1"/>
</dbReference>
<dbReference type="InterPro" id="IPR036097">
    <property type="entry name" value="HisK_dim/P_sf"/>
</dbReference>
<evidence type="ECO:0000256" key="2">
    <source>
        <dbReference type="ARBA" id="ARBA00012438"/>
    </source>
</evidence>
<feature type="transmembrane region" description="Helical" evidence="4">
    <location>
        <begin position="115"/>
        <end position="145"/>
    </location>
</feature>
<dbReference type="Proteomes" id="UP000250928">
    <property type="component" value="Unassembled WGS sequence"/>
</dbReference>
<feature type="transmembrane region" description="Helical" evidence="4">
    <location>
        <begin position="165"/>
        <end position="182"/>
    </location>
</feature>
<dbReference type="PRINTS" id="PR00344">
    <property type="entry name" value="BCTRLSENSOR"/>
</dbReference>
<dbReference type="GO" id="GO:0000155">
    <property type="term" value="F:phosphorelay sensor kinase activity"/>
    <property type="evidence" value="ECO:0007669"/>
    <property type="project" value="InterPro"/>
</dbReference>
<dbReference type="PANTHER" id="PTHR43065:SF52">
    <property type="entry name" value="SENSOR PROTEIN KINASE PILS"/>
    <property type="match status" value="1"/>
</dbReference>
<dbReference type="SMART" id="SM00388">
    <property type="entry name" value="HisKA"/>
    <property type="match status" value="1"/>
</dbReference>
<evidence type="ECO:0000313" key="6">
    <source>
        <dbReference type="EMBL" id="PUE04050.1"/>
    </source>
</evidence>
<feature type="transmembrane region" description="Helical" evidence="4">
    <location>
        <begin position="56"/>
        <end position="78"/>
    </location>
</feature>
<dbReference type="EMBL" id="PQCO01000139">
    <property type="protein sequence ID" value="PUE04050.1"/>
    <property type="molecule type" value="Genomic_DNA"/>
</dbReference>
<keyword evidence="4" id="KW-0472">Membrane</keyword>
<feature type="transmembrane region" description="Helical" evidence="4">
    <location>
        <begin position="84"/>
        <end position="103"/>
    </location>
</feature>
<feature type="domain" description="Histidine kinase" evidence="5">
    <location>
        <begin position="326"/>
        <end position="538"/>
    </location>
</feature>
<dbReference type="SUPFAM" id="SSF55874">
    <property type="entry name" value="ATPase domain of HSP90 chaperone/DNA topoisomerase II/histidine kinase"/>
    <property type="match status" value="1"/>
</dbReference>
<reference evidence="6 7" key="1">
    <citation type="submission" date="2018-01" db="EMBL/GenBank/DDBJ databases">
        <title>Novel co-symbiosis in the lucinid bivalve Phacoides pectinatus.</title>
        <authorList>
            <person name="Lim S.J."/>
            <person name="Davis B.G."/>
            <person name="Gill D.E."/>
            <person name="Engel A.S."/>
            <person name="Anderson L.C."/>
            <person name="Campbell B.J."/>
        </authorList>
    </citation>
    <scope>NUCLEOTIDE SEQUENCE [LARGE SCALE GENOMIC DNA]</scope>
    <source>
        <strain evidence="6">N3_P5</strain>
    </source>
</reference>
<dbReference type="Pfam" id="PF02518">
    <property type="entry name" value="HATPase_c"/>
    <property type="match status" value="1"/>
</dbReference>
<proteinExistence type="predicted"/>
<dbReference type="Pfam" id="PF00512">
    <property type="entry name" value="HisKA"/>
    <property type="match status" value="1"/>
</dbReference>
<dbReference type="AlphaFoldDB" id="A0A6N4DVU1"/>
<keyword evidence="3" id="KW-0597">Phosphoprotein</keyword>
<sequence length="538" mass="59447">MSSRARQQPFEQRSDPGTPRRVQWLFWTYHLLVSALLAFLFFVPGSSSQLGQYHPILFGWSIVFYLAAALVEGGLLAYFRALPVAIHTLLGLLIDIAVVVLLMHASGGIQSGLGMLLAVTIVFVSLLMPGVTAMLAAALASLGILAQELYATLLEPWIPTTYPQAGLLGASFFAIAILSHVLSRRIKERERLISQRELDLANLEQLNEYIIRNMQTGILVVDDLHTIRLMNESAWHLLGMPGAKPGNPLNQASAQLADLLGEWSEDPTFSATPFSPLPNGREIKPGFSRLGIETSQGAVIFLEDVTAVTQQAQQMKLASLGRLTASIAHEIRNPLGAISHAGQLLQESQGIPDDDRRLLDIIETHTKRVNSIIESVLQLSRRGCAHPVEIDMKEWVEQFAREFRDAKSLPTDALSTRILPERTVVRVDNTQLHQIVSNLCENALLHAEPPHGPLRIQLIGGITRETGGPYLDIIDNGRGITPEALRHIYEPFFTTDSAGSGLGLYIAKELAETNRMRLARMFHKPLGDHKYRTTRLGY</sequence>
<dbReference type="InterPro" id="IPR000014">
    <property type="entry name" value="PAS"/>
</dbReference>
<keyword evidence="6" id="KW-0418">Kinase</keyword>